<comment type="caution">
    <text evidence="9">The sequence shown here is derived from an EMBL/GenBank/DDBJ whole genome shotgun (WGS) entry which is preliminary data.</text>
</comment>
<evidence type="ECO:0000256" key="1">
    <source>
        <dbReference type="ARBA" id="ARBA00004651"/>
    </source>
</evidence>
<keyword evidence="10" id="KW-1185">Reference proteome</keyword>
<feature type="transmembrane region" description="Helical" evidence="7">
    <location>
        <begin position="21"/>
        <end position="43"/>
    </location>
</feature>
<keyword evidence="6 7" id="KW-0472">Membrane</keyword>
<evidence type="ECO:0000256" key="4">
    <source>
        <dbReference type="ARBA" id="ARBA00022692"/>
    </source>
</evidence>
<dbReference type="InterPro" id="IPR035906">
    <property type="entry name" value="MetI-like_sf"/>
</dbReference>
<dbReference type="Pfam" id="PF00528">
    <property type="entry name" value="BPD_transp_1"/>
    <property type="match status" value="1"/>
</dbReference>
<dbReference type="Gene3D" id="1.10.3720.10">
    <property type="entry name" value="MetI-like"/>
    <property type="match status" value="1"/>
</dbReference>
<evidence type="ECO:0000256" key="3">
    <source>
        <dbReference type="ARBA" id="ARBA00022475"/>
    </source>
</evidence>
<evidence type="ECO:0000256" key="7">
    <source>
        <dbReference type="RuleBase" id="RU363032"/>
    </source>
</evidence>
<evidence type="ECO:0000313" key="9">
    <source>
        <dbReference type="EMBL" id="KEO51087.1"/>
    </source>
</evidence>
<proteinExistence type="inferred from homology"/>
<name>A0ABR4TIK0_9PROT</name>
<dbReference type="InterPro" id="IPR000515">
    <property type="entry name" value="MetI-like"/>
</dbReference>
<gene>
    <name evidence="9" type="ORF">SMB34_09290</name>
</gene>
<dbReference type="PANTHER" id="PTHR30193">
    <property type="entry name" value="ABC TRANSPORTER PERMEASE PROTEIN"/>
    <property type="match status" value="1"/>
</dbReference>
<dbReference type="PANTHER" id="PTHR30193:SF37">
    <property type="entry name" value="INNER MEMBRANE ABC TRANSPORTER PERMEASE PROTEIN YCJO"/>
    <property type="match status" value="1"/>
</dbReference>
<dbReference type="PROSITE" id="PS50928">
    <property type="entry name" value="ABC_TM1"/>
    <property type="match status" value="1"/>
</dbReference>
<feature type="transmembrane region" description="Helical" evidence="7">
    <location>
        <begin position="117"/>
        <end position="138"/>
    </location>
</feature>
<accession>A0ABR4TIK0</accession>
<evidence type="ECO:0000313" key="10">
    <source>
        <dbReference type="Proteomes" id="UP000027463"/>
    </source>
</evidence>
<evidence type="ECO:0000256" key="5">
    <source>
        <dbReference type="ARBA" id="ARBA00022989"/>
    </source>
</evidence>
<dbReference type="RefSeq" id="WP_240478875.1">
    <property type="nucleotide sequence ID" value="NZ_AUNC01000067.1"/>
</dbReference>
<evidence type="ECO:0000256" key="6">
    <source>
        <dbReference type="ARBA" id="ARBA00023136"/>
    </source>
</evidence>
<dbReference type="Proteomes" id="UP000027463">
    <property type="component" value="Unassembled WGS sequence"/>
</dbReference>
<feature type="transmembrane region" description="Helical" evidence="7">
    <location>
        <begin position="216"/>
        <end position="235"/>
    </location>
</feature>
<evidence type="ECO:0000259" key="8">
    <source>
        <dbReference type="PROSITE" id="PS50928"/>
    </source>
</evidence>
<keyword evidence="4 7" id="KW-0812">Transmembrane</keyword>
<feature type="transmembrane region" description="Helical" evidence="7">
    <location>
        <begin position="84"/>
        <end position="105"/>
    </location>
</feature>
<dbReference type="CDD" id="cd06261">
    <property type="entry name" value="TM_PBP2"/>
    <property type="match status" value="1"/>
</dbReference>
<organism evidence="9 10">
    <name type="scientific">Thalassospira permensis NBRC 106175</name>
    <dbReference type="NCBI Taxonomy" id="1353532"/>
    <lineage>
        <taxon>Bacteria</taxon>
        <taxon>Pseudomonadati</taxon>
        <taxon>Pseudomonadota</taxon>
        <taxon>Alphaproteobacteria</taxon>
        <taxon>Rhodospirillales</taxon>
        <taxon>Thalassospiraceae</taxon>
        <taxon>Thalassospira</taxon>
    </lineage>
</organism>
<feature type="transmembrane region" description="Helical" evidence="7">
    <location>
        <begin position="166"/>
        <end position="188"/>
    </location>
</feature>
<keyword evidence="2 7" id="KW-0813">Transport</keyword>
<keyword evidence="5 7" id="KW-1133">Transmembrane helix</keyword>
<comment type="similarity">
    <text evidence="7">Belongs to the binding-protein-dependent transport system permease family.</text>
</comment>
<feature type="domain" description="ABC transmembrane type-1" evidence="8">
    <location>
        <begin position="80"/>
        <end position="293"/>
    </location>
</feature>
<sequence>MRDFHGYGAASMRLKSRNRTVTALLLIAPFVICYLVVFAYPVYKMFAMSFTNAPLIGEGEWIGLDNYIRMFEHKLFYTSVYNTLYFVLLTVVPNTLIGLGIAMMVVRLKGWIQAGILVLFFMPYILPVTVVTQIWQWVLDQQFGVAQPLIEAVIGRRISVFRDPVWAMPMVALVTIWWTNGFNVLLFISALRNIPDDYYEAASLDGASRLQQFRRITWPLLWPVTALVLTLQLILQLKIFDQIYLMTQGGPFNSTYVLLQLVYREAFGRNQGGYASAVAVALFVIIVAVSVLQYQLLKARGK</sequence>
<dbReference type="InterPro" id="IPR051393">
    <property type="entry name" value="ABC_transporter_permease"/>
</dbReference>
<dbReference type="SUPFAM" id="SSF161098">
    <property type="entry name" value="MetI-like"/>
    <property type="match status" value="1"/>
</dbReference>
<dbReference type="EMBL" id="AUNC01000067">
    <property type="protein sequence ID" value="KEO51087.1"/>
    <property type="molecule type" value="Genomic_DNA"/>
</dbReference>
<comment type="subcellular location">
    <subcellularLocation>
        <location evidence="1 7">Cell membrane</location>
        <topology evidence="1 7">Multi-pass membrane protein</topology>
    </subcellularLocation>
</comment>
<reference evidence="9 10" key="1">
    <citation type="submission" date="2013-07" db="EMBL/GenBank/DDBJ databases">
        <title>Thalassospira permensis NBRC 106175 Genome Sequencing.</title>
        <authorList>
            <person name="Lai Q."/>
            <person name="Shao Z."/>
        </authorList>
    </citation>
    <scope>NUCLEOTIDE SEQUENCE [LARGE SCALE GENOMIC DNA]</scope>
    <source>
        <strain evidence="9 10">NBRC 106175</strain>
    </source>
</reference>
<feature type="transmembrane region" description="Helical" evidence="7">
    <location>
        <begin position="274"/>
        <end position="297"/>
    </location>
</feature>
<protein>
    <submittedName>
        <fullName evidence="9">Sugar ABC transporter permease</fullName>
    </submittedName>
</protein>
<evidence type="ECO:0000256" key="2">
    <source>
        <dbReference type="ARBA" id="ARBA00022448"/>
    </source>
</evidence>
<keyword evidence="3" id="KW-1003">Cell membrane</keyword>